<name>A0ABM3AMU0_GOSHI</name>
<gene>
    <name evidence="2" type="primary">LOC121220779</name>
</gene>
<sequence>MHSPTDKHWVAVKRVLRYLQGTIEFGLYYTPADQVDITVFSDSDWGSSLEDRRSTSGFCIYIGGNLIGWSSKKQHVVARSTSEAEFRSVAYYDIHKTSIAIIELI</sequence>
<evidence type="ECO:0000313" key="2">
    <source>
        <dbReference type="RefSeq" id="XP_040956175.1"/>
    </source>
</evidence>
<reference evidence="1" key="1">
    <citation type="journal article" date="2020" name="Nat. Genet.">
        <title>Genomic diversifications of five Gossypium allopolyploid species and their impact on cotton improvement.</title>
        <authorList>
            <person name="Chen Z.J."/>
            <person name="Sreedasyam A."/>
            <person name="Ando A."/>
            <person name="Song Q."/>
            <person name="De Santiago L.M."/>
            <person name="Hulse-Kemp A.M."/>
            <person name="Ding M."/>
            <person name="Ye W."/>
            <person name="Kirkbride R.C."/>
            <person name="Jenkins J."/>
            <person name="Plott C."/>
            <person name="Lovell J."/>
            <person name="Lin Y.M."/>
            <person name="Vaughn R."/>
            <person name="Liu B."/>
            <person name="Simpson S."/>
            <person name="Scheffler B.E."/>
            <person name="Wen L."/>
            <person name="Saski C.A."/>
            <person name="Grover C.E."/>
            <person name="Hu G."/>
            <person name="Conover J.L."/>
            <person name="Carlson J.W."/>
            <person name="Shu S."/>
            <person name="Boston L.B."/>
            <person name="Williams M."/>
            <person name="Peterson D.G."/>
            <person name="McGee K."/>
            <person name="Jones D.C."/>
            <person name="Wendel J.F."/>
            <person name="Stelly D.M."/>
            <person name="Grimwood J."/>
            <person name="Schmutz J."/>
        </authorList>
    </citation>
    <scope>NUCLEOTIDE SEQUENCE [LARGE SCALE GENOMIC DNA]</scope>
    <source>
        <strain evidence="1">cv. TM-1</strain>
    </source>
</reference>
<dbReference type="Proteomes" id="UP000818029">
    <property type="component" value="Chromosome D09"/>
</dbReference>
<dbReference type="CDD" id="cd09272">
    <property type="entry name" value="RNase_HI_RT_Ty1"/>
    <property type="match status" value="1"/>
</dbReference>
<protein>
    <submittedName>
        <fullName evidence="2">Uncharacterized mitochondrial protein AtMg00810-like</fullName>
    </submittedName>
</protein>
<evidence type="ECO:0000313" key="1">
    <source>
        <dbReference type="Proteomes" id="UP000818029"/>
    </source>
</evidence>
<organism evidence="1 2">
    <name type="scientific">Gossypium hirsutum</name>
    <name type="common">Upland cotton</name>
    <name type="synonym">Gossypium mexicanum</name>
    <dbReference type="NCBI Taxonomy" id="3635"/>
    <lineage>
        <taxon>Eukaryota</taxon>
        <taxon>Viridiplantae</taxon>
        <taxon>Streptophyta</taxon>
        <taxon>Embryophyta</taxon>
        <taxon>Tracheophyta</taxon>
        <taxon>Spermatophyta</taxon>
        <taxon>Magnoliopsida</taxon>
        <taxon>eudicotyledons</taxon>
        <taxon>Gunneridae</taxon>
        <taxon>Pentapetalae</taxon>
        <taxon>rosids</taxon>
        <taxon>malvids</taxon>
        <taxon>Malvales</taxon>
        <taxon>Malvaceae</taxon>
        <taxon>Malvoideae</taxon>
        <taxon>Gossypium</taxon>
    </lineage>
</organism>
<dbReference type="PANTHER" id="PTHR11439:SF467">
    <property type="entry name" value="INTEGRASE CATALYTIC DOMAIN-CONTAINING PROTEIN"/>
    <property type="match status" value="1"/>
</dbReference>
<dbReference type="RefSeq" id="XP_040956175.1">
    <property type="nucleotide sequence ID" value="XM_041100241.1"/>
</dbReference>
<keyword evidence="1" id="KW-1185">Reference proteome</keyword>
<proteinExistence type="predicted"/>
<dbReference type="PANTHER" id="PTHR11439">
    <property type="entry name" value="GAG-POL-RELATED RETROTRANSPOSON"/>
    <property type="match status" value="1"/>
</dbReference>
<reference evidence="2" key="2">
    <citation type="submission" date="2025-08" db="UniProtKB">
        <authorList>
            <consortium name="RefSeq"/>
        </authorList>
    </citation>
    <scope>IDENTIFICATION</scope>
</reference>
<accession>A0ABM3AMU0</accession>
<dbReference type="GeneID" id="121220779"/>